<evidence type="ECO:0000256" key="2">
    <source>
        <dbReference type="SAM" id="MobiDB-lite"/>
    </source>
</evidence>
<evidence type="ECO:0000313" key="5">
    <source>
        <dbReference type="Proteomes" id="UP001151287"/>
    </source>
</evidence>
<dbReference type="InterPro" id="IPR013990">
    <property type="entry name" value="WHy-dom"/>
</dbReference>
<accession>A0A9Q0HZY8</accession>
<dbReference type="SUPFAM" id="SSF117070">
    <property type="entry name" value="LEA14-like"/>
    <property type="match status" value="1"/>
</dbReference>
<dbReference type="SMART" id="SM00769">
    <property type="entry name" value="WHy"/>
    <property type="match status" value="1"/>
</dbReference>
<dbReference type="InterPro" id="IPR045043">
    <property type="entry name" value="Lea14-like"/>
</dbReference>
<dbReference type="PANTHER" id="PTHR31459:SF2">
    <property type="entry name" value="OS03G0843300 PROTEIN"/>
    <property type="match status" value="1"/>
</dbReference>
<keyword evidence="5" id="KW-1185">Reference proteome</keyword>
<dbReference type="GO" id="GO:0009269">
    <property type="term" value="P:response to desiccation"/>
    <property type="evidence" value="ECO:0007669"/>
    <property type="project" value="InterPro"/>
</dbReference>
<dbReference type="OrthoDB" id="1883584at2759"/>
<evidence type="ECO:0000256" key="1">
    <source>
        <dbReference type="ARBA" id="ARBA00005960"/>
    </source>
</evidence>
<comment type="caution">
    <text evidence="4">The sequence shown here is derived from an EMBL/GenBank/DDBJ whole genome shotgun (WGS) entry which is preliminary data.</text>
</comment>
<reference evidence="4" key="1">
    <citation type="journal article" date="2022" name="Cell">
        <title>Repeat-based holocentromeres influence genome architecture and karyotype evolution.</title>
        <authorList>
            <person name="Hofstatter P.G."/>
            <person name="Thangavel G."/>
            <person name="Lux T."/>
            <person name="Neumann P."/>
            <person name="Vondrak T."/>
            <person name="Novak P."/>
            <person name="Zhang M."/>
            <person name="Costa L."/>
            <person name="Castellani M."/>
            <person name="Scott A."/>
            <person name="Toegelov H."/>
            <person name="Fuchs J."/>
            <person name="Mata-Sucre Y."/>
            <person name="Dias Y."/>
            <person name="Vanzela A.L.L."/>
            <person name="Huettel B."/>
            <person name="Almeida C.C.S."/>
            <person name="Simkova H."/>
            <person name="Souza G."/>
            <person name="Pedrosa-Harand A."/>
            <person name="Macas J."/>
            <person name="Mayer K.F.X."/>
            <person name="Houben A."/>
            <person name="Marques A."/>
        </authorList>
    </citation>
    <scope>NUCLEOTIDE SEQUENCE</scope>
    <source>
        <strain evidence="4">RhyBre1mFocal</strain>
    </source>
</reference>
<dbReference type="PANTHER" id="PTHR31459">
    <property type="match status" value="1"/>
</dbReference>
<dbReference type="InterPro" id="IPR004864">
    <property type="entry name" value="LEA_2"/>
</dbReference>
<dbReference type="EMBL" id="JAMQYH010000001">
    <property type="protein sequence ID" value="KAJ1704621.1"/>
    <property type="molecule type" value="Genomic_DNA"/>
</dbReference>
<evidence type="ECO:0000259" key="3">
    <source>
        <dbReference type="SMART" id="SM00769"/>
    </source>
</evidence>
<protein>
    <recommendedName>
        <fullName evidence="3">Water stress and hypersensitive response domain-containing protein</fullName>
    </recommendedName>
</protein>
<dbReference type="AlphaFoldDB" id="A0A9Q0HZY8"/>
<dbReference type="FunFam" id="2.60.40.1820:FF:000003">
    <property type="entry name" value="Desiccation protectant protein Lea14 isogeny"/>
    <property type="match status" value="1"/>
</dbReference>
<dbReference type="Proteomes" id="UP001151287">
    <property type="component" value="Unassembled WGS sequence"/>
</dbReference>
<gene>
    <name evidence="4" type="ORF">LUZ63_004400</name>
</gene>
<proteinExistence type="inferred from homology"/>
<dbReference type="Pfam" id="PF03168">
    <property type="entry name" value="LEA_2"/>
    <property type="match status" value="1"/>
</dbReference>
<feature type="compositionally biased region" description="Basic and acidic residues" evidence="2">
    <location>
        <begin position="7"/>
        <end position="25"/>
    </location>
</feature>
<dbReference type="GO" id="GO:0005829">
    <property type="term" value="C:cytosol"/>
    <property type="evidence" value="ECO:0007669"/>
    <property type="project" value="TreeGrafter"/>
</dbReference>
<evidence type="ECO:0000313" key="4">
    <source>
        <dbReference type="EMBL" id="KAJ1704621.1"/>
    </source>
</evidence>
<sequence length="158" mass="17384">MSSSEAEMEHQKEKTKEKGKGEKKGAIGFSKPEADVTGAHIRHISLQKAELDIDVKITNPNPIPIPLVDIDYSIESDGRKLVSGLVPDKGTIHAHGFETINIPIVLIYDDIKSTYHDIKPGSIIPYKVTVAFLVDVPIIGRITIPLEKNWGNTHTLQA</sequence>
<organism evidence="4 5">
    <name type="scientific">Rhynchospora breviuscula</name>
    <dbReference type="NCBI Taxonomy" id="2022672"/>
    <lineage>
        <taxon>Eukaryota</taxon>
        <taxon>Viridiplantae</taxon>
        <taxon>Streptophyta</taxon>
        <taxon>Embryophyta</taxon>
        <taxon>Tracheophyta</taxon>
        <taxon>Spermatophyta</taxon>
        <taxon>Magnoliopsida</taxon>
        <taxon>Liliopsida</taxon>
        <taxon>Poales</taxon>
        <taxon>Cyperaceae</taxon>
        <taxon>Cyperoideae</taxon>
        <taxon>Rhynchosporeae</taxon>
        <taxon>Rhynchospora</taxon>
    </lineage>
</organism>
<dbReference type="Gene3D" id="2.60.40.1820">
    <property type="match status" value="1"/>
</dbReference>
<feature type="domain" description="Water stress and hypersensitive response" evidence="3">
    <location>
        <begin position="34"/>
        <end position="151"/>
    </location>
</feature>
<feature type="region of interest" description="Disordered" evidence="2">
    <location>
        <begin position="1"/>
        <end position="29"/>
    </location>
</feature>
<name>A0A9Q0HZY8_9POAL</name>
<comment type="similarity">
    <text evidence="1">Belongs to the LEA type 2 family.</text>
</comment>